<evidence type="ECO:0000256" key="4">
    <source>
        <dbReference type="ARBA" id="ARBA00022679"/>
    </source>
</evidence>
<evidence type="ECO:0000313" key="14">
    <source>
        <dbReference type="EMBL" id="GBF59004.1"/>
    </source>
</evidence>
<keyword evidence="12" id="KW-0963">Cytoplasm</keyword>
<comment type="catalytic activity">
    <reaction evidence="12">
        <text>D-ribose + ATP = D-ribose 5-phosphate + ADP + H(+)</text>
        <dbReference type="Rhea" id="RHEA:13697"/>
        <dbReference type="ChEBI" id="CHEBI:15378"/>
        <dbReference type="ChEBI" id="CHEBI:30616"/>
        <dbReference type="ChEBI" id="CHEBI:47013"/>
        <dbReference type="ChEBI" id="CHEBI:78346"/>
        <dbReference type="ChEBI" id="CHEBI:456216"/>
        <dbReference type="EC" id="2.7.1.15"/>
    </reaction>
</comment>
<keyword evidence="5 12" id="KW-0479">Metal-binding</keyword>
<dbReference type="HAMAP" id="MF_01987">
    <property type="entry name" value="Ribokinase"/>
    <property type="match status" value="1"/>
</dbReference>
<dbReference type="InterPro" id="IPR002173">
    <property type="entry name" value="Carboh/pur_kinase_PfkB_CS"/>
</dbReference>
<evidence type="ECO:0000256" key="5">
    <source>
        <dbReference type="ARBA" id="ARBA00022723"/>
    </source>
</evidence>
<evidence type="ECO:0000256" key="11">
    <source>
        <dbReference type="ARBA" id="ARBA00023277"/>
    </source>
</evidence>
<dbReference type="Proteomes" id="UP000245086">
    <property type="component" value="Unassembled WGS sequence"/>
</dbReference>
<comment type="cofactor">
    <cofactor evidence="12">
        <name>Mg(2+)</name>
        <dbReference type="ChEBI" id="CHEBI:18420"/>
    </cofactor>
    <text evidence="12">Requires a divalent cation, most likely magnesium in vivo, as an electrophilic catalyst to aid phosphoryl group transfer. It is the chelate of the metal and the nucleotide that is the actual substrate.</text>
</comment>
<dbReference type="InterPro" id="IPR029056">
    <property type="entry name" value="Ribokinase-like"/>
</dbReference>
<dbReference type="GO" id="GO:0005829">
    <property type="term" value="C:cytosol"/>
    <property type="evidence" value="ECO:0007669"/>
    <property type="project" value="TreeGrafter"/>
</dbReference>
<feature type="binding site" evidence="12">
    <location>
        <position position="140"/>
    </location>
    <ligand>
        <name>substrate</name>
    </ligand>
</feature>
<dbReference type="InterPro" id="IPR011877">
    <property type="entry name" value="Ribokinase"/>
</dbReference>
<comment type="activity regulation">
    <text evidence="12">Activated by a monovalent cation that binds near, but not in, the active site. The most likely occupant of the site in vivo is potassium. Ion binding induces a conformational change that may alter substrate affinity.</text>
</comment>
<comment type="caution">
    <text evidence="12">Lacks conserved residue(s) required for the propagation of feature annotation.</text>
</comment>
<feature type="binding site" evidence="12">
    <location>
        <begin position="42"/>
        <end position="46"/>
    </location>
    <ligand>
        <name>substrate</name>
    </ligand>
</feature>
<dbReference type="PROSITE" id="PS00584">
    <property type="entry name" value="PFKB_KINASES_2"/>
    <property type="match status" value="1"/>
</dbReference>
<comment type="function">
    <text evidence="12">Catalyzes the phosphorylation of ribose at O-5 in a reaction requiring ATP and magnesium. The resulting D-ribose-5-phosphate can then be used either for sythesis of nucleotides, histidine, and tryptophan, or as a component of the pentose phosphate pathway.</text>
</comment>
<dbReference type="RefSeq" id="WP_108985860.1">
    <property type="nucleotide sequence ID" value="NZ_BFBR01000009.1"/>
</dbReference>
<gene>
    <name evidence="12 14" type="primary">rbsK</name>
    <name evidence="14" type="ORF">PbB2_02696</name>
</gene>
<evidence type="ECO:0000256" key="9">
    <source>
        <dbReference type="ARBA" id="ARBA00022842"/>
    </source>
</evidence>
<feature type="domain" description="Carbohydrate kinase PfkB" evidence="13">
    <location>
        <begin position="6"/>
        <end position="277"/>
    </location>
</feature>
<dbReference type="GO" id="GO:0004747">
    <property type="term" value="F:ribokinase activity"/>
    <property type="evidence" value="ECO:0007669"/>
    <property type="project" value="UniProtKB-UniRule"/>
</dbReference>
<evidence type="ECO:0000256" key="10">
    <source>
        <dbReference type="ARBA" id="ARBA00022958"/>
    </source>
</evidence>
<dbReference type="PRINTS" id="PR00990">
    <property type="entry name" value="RIBOKINASE"/>
</dbReference>
<keyword evidence="15" id="KW-1185">Reference proteome</keyword>
<comment type="pathway">
    <text evidence="12">Carbohydrate metabolism; D-ribose degradation; D-ribose 5-phosphate from beta-D-ribopyranose: step 2/2.</text>
</comment>
<feature type="binding site" evidence="12">
    <location>
        <position position="268"/>
    </location>
    <ligand>
        <name>K(+)</name>
        <dbReference type="ChEBI" id="CHEBI:29103"/>
    </ligand>
</feature>
<feature type="binding site" evidence="12">
    <location>
        <position position="181"/>
    </location>
    <ligand>
        <name>ATP</name>
        <dbReference type="ChEBI" id="CHEBI:30616"/>
    </ligand>
</feature>
<feature type="binding site" evidence="12">
    <location>
        <position position="229"/>
    </location>
    <ligand>
        <name>K(+)</name>
        <dbReference type="ChEBI" id="CHEBI:29103"/>
    </ligand>
</feature>
<feature type="active site" description="Proton acceptor" evidence="12">
    <location>
        <position position="235"/>
    </location>
</feature>
<feature type="binding site" evidence="12">
    <location>
        <position position="274"/>
    </location>
    <ligand>
        <name>K(+)</name>
        <dbReference type="ChEBI" id="CHEBI:29103"/>
    </ligand>
</feature>
<dbReference type="GO" id="GO:0019303">
    <property type="term" value="P:D-ribose catabolic process"/>
    <property type="evidence" value="ECO:0007669"/>
    <property type="project" value="UniProtKB-UniRule"/>
</dbReference>
<dbReference type="InterPro" id="IPR002139">
    <property type="entry name" value="Ribo/fructo_kinase"/>
</dbReference>
<evidence type="ECO:0000256" key="2">
    <source>
        <dbReference type="ARBA" id="ARBA00012035"/>
    </source>
</evidence>
<dbReference type="EMBL" id="BFBR01000009">
    <property type="protein sequence ID" value="GBF59004.1"/>
    <property type="molecule type" value="Genomic_DNA"/>
</dbReference>
<dbReference type="OrthoDB" id="9775849at2"/>
<accession>A0A2P2ED73</accession>
<evidence type="ECO:0000256" key="12">
    <source>
        <dbReference type="HAMAP-Rule" id="MF_01987"/>
    </source>
</evidence>
<comment type="similarity">
    <text evidence="12">Belongs to the carbohydrate kinase PfkB family. Ribokinase subfamily.</text>
</comment>
<dbReference type="SUPFAM" id="SSF53613">
    <property type="entry name" value="Ribokinase-like"/>
    <property type="match status" value="1"/>
</dbReference>
<feature type="binding site" evidence="12">
    <location>
        <position position="265"/>
    </location>
    <ligand>
        <name>K(+)</name>
        <dbReference type="ChEBI" id="CHEBI:29103"/>
    </ligand>
</feature>
<dbReference type="EC" id="2.7.1.15" evidence="2 12"/>
<organism evidence="14 15">
    <name type="scientific">Candidatus Phycosocius bacilliformis</name>
    <dbReference type="NCBI Taxonomy" id="1445552"/>
    <lineage>
        <taxon>Bacteria</taxon>
        <taxon>Pseudomonadati</taxon>
        <taxon>Pseudomonadota</taxon>
        <taxon>Alphaproteobacteria</taxon>
        <taxon>Caulobacterales</taxon>
        <taxon>Caulobacterales incertae sedis</taxon>
        <taxon>Candidatus Phycosocius</taxon>
    </lineage>
</organism>
<dbReference type="Pfam" id="PF00294">
    <property type="entry name" value="PfkB"/>
    <property type="match status" value="1"/>
</dbReference>
<dbReference type="Gene3D" id="3.40.1190.20">
    <property type="match status" value="1"/>
</dbReference>
<feature type="binding site" evidence="12">
    <location>
        <begin position="14"/>
        <end position="16"/>
    </location>
    <ligand>
        <name>substrate</name>
    </ligand>
</feature>
<protein>
    <recommendedName>
        <fullName evidence="3 12">Ribokinase</fullName>
        <shortName evidence="12">RK</shortName>
        <ecNumber evidence="2 12">2.7.1.15</ecNumber>
    </recommendedName>
</protein>
<dbReference type="InterPro" id="IPR011611">
    <property type="entry name" value="PfkB_dom"/>
</dbReference>
<comment type="caution">
    <text evidence="14">The sequence shown here is derived from an EMBL/GenBank/DDBJ whole genome shotgun (WGS) entry which is preliminary data.</text>
</comment>
<comment type="subcellular location">
    <subcellularLocation>
        <location evidence="12">Cytoplasm</location>
    </subcellularLocation>
</comment>
<dbReference type="CDD" id="cd01174">
    <property type="entry name" value="ribokinase"/>
    <property type="match status" value="1"/>
</dbReference>
<dbReference type="GO" id="GO:0005524">
    <property type="term" value="F:ATP binding"/>
    <property type="evidence" value="ECO:0007669"/>
    <property type="project" value="UniProtKB-UniRule"/>
</dbReference>
<comment type="similarity">
    <text evidence="1">Belongs to the carbohydrate kinase pfkB family.</text>
</comment>
<feature type="binding site" evidence="12">
    <location>
        <position position="235"/>
    </location>
    <ligand>
        <name>substrate</name>
    </ligand>
</feature>
<evidence type="ECO:0000313" key="15">
    <source>
        <dbReference type="Proteomes" id="UP000245086"/>
    </source>
</evidence>
<evidence type="ECO:0000259" key="13">
    <source>
        <dbReference type="Pfam" id="PF00294"/>
    </source>
</evidence>
<evidence type="ECO:0000256" key="3">
    <source>
        <dbReference type="ARBA" id="ARBA00016943"/>
    </source>
</evidence>
<feature type="binding site" evidence="12">
    <location>
        <begin position="234"/>
        <end position="235"/>
    </location>
    <ligand>
        <name>ATP</name>
        <dbReference type="ChEBI" id="CHEBI:30616"/>
    </ligand>
</feature>
<dbReference type="GO" id="GO:0046872">
    <property type="term" value="F:metal ion binding"/>
    <property type="evidence" value="ECO:0007669"/>
    <property type="project" value="UniProtKB-KW"/>
</dbReference>
<dbReference type="PANTHER" id="PTHR10584">
    <property type="entry name" value="SUGAR KINASE"/>
    <property type="match status" value="1"/>
</dbReference>
<keyword evidence="9 12" id="KW-0460">Magnesium</keyword>
<comment type="subunit">
    <text evidence="12">Homodimer.</text>
</comment>
<keyword evidence="8 12" id="KW-0067">ATP-binding</keyword>
<dbReference type="UniPathway" id="UPA00916">
    <property type="reaction ID" value="UER00889"/>
</dbReference>
<evidence type="ECO:0000256" key="1">
    <source>
        <dbReference type="ARBA" id="ARBA00005380"/>
    </source>
</evidence>
<keyword evidence="4 12" id="KW-0808">Transferase</keyword>
<dbReference type="AlphaFoldDB" id="A0A2P2ED73"/>
<feature type="binding site" evidence="12">
    <location>
        <position position="231"/>
    </location>
    <ligand>
        <name>K(+)</name>
        <dbReference type="ChEBI" id="CHEBI:29103"/>
    </ligand>
</feature>
<sequence>MTHQPRIRVIGSINLDIVARVETLPRPGETVSGGILAHYPGGKGANQALAARRLGAEVELIGAVGRDDAASQALAILRASGVDLHGVKVLDAMTTGVALIGVDRHGENQIIVAPGANEQVSEATLPVFDQMVDATLCQLELPVATIEHVAATTKGLLCINLAPAQPLPPSILNRADILVVNETESAFYGDMLDKSRSLIIKTLGSRGAVAIQHGREIARAASPKIDPVDTTGAGDTFVGAFMVTFLREGSVAKALTYACAAGAAATLTAGAQTSMPTPEQVLALLAQS</sequence>
<keyword evidence="6 12" id="KW-0547">Nucleotide-binding</keyword>
<proteinExistence type="inferred from homology"/>
<keyword evidence="11 12" id="KW-0119">Carbohydrate metabolism</keyword>
<evidence type="ECO:0000256" key="7">
    <source>
        <dbReference type="ARBA" id="ARBA00022777"/>
    </source>
</evidence>
<name>A0A2P2ED73_9PROT</name>
<evidence type="ECO:0000256" key="6">
    <source>
        <dbReference type="ARBA" id="ARBA00022741"/>
    </source>
</evidence>
<feature type="binding site" evidence="12">
    <location>
        <begin position="202"/>
        <end position="207"/>
    </location>
    <ligand>
        <name>ATP</name>
        <dbReference type="ChEBI" id="CHEBI:30616"/>
    </ligand>
</feature>
<keyword evidence="10 12" id="KW-0630">Potassium</keyword>
<reference evidence="14 15" key="1">
    <citation type="journal article" date="2018" name="Genome Announc.">
        <title>Draft Genome Sequence of "Candidatus Phycosocius bacilliformis," an Alphaproteobacterial Ectosymbiont of the Hydrocarbon-Producing Green Alga Botryococcus braunii.</title>
        <authorList>
            <person name="Tanabe Y."/>
            <person name="Yamaguchi H."/>
            <person name="Watanabe M.M."/>
        </authorList>
    </citation>
    <scope>NUCLEOTIDE SEQUENCE [LARGE SCALE GENOMIC DNA]</scope>
    <source>
        <strain evidence="14 15">BOTRYCO-2</strain>
    </source>
</reference>
<dbReference type="PANTHER" id="PTHR10584:SF166">
    <property type="entry name" value="RIBOKINASE"/>
    <property type="match status" value="1"/>
</dbReference>
<evidence type="ECO:0000256" key="8">
    <source>
        <dbReference type="ARBA" id="ARBA00022840"/>
    </source>
</evidence>
<keyword evidence="7 12" id="KW-0418">Kinase</keyword>
<feature type="binding site" evidence="12">
    <location>
        <position position="270"/>
    </location>
    <ligand>
        <name>K(+)</name>
        <dbReference type="ChEBI" id="CHEBI:29103"/>
    </ligand>
</feature>